<feature type="transmembrane region" description="Helical" evidence="1">
    <location>
        <begin position="21"/>
        <end position="40"/>
    </location>
</feature>
<keyword evidence="1" id="KW-0472">Membrane</keyword>
<evidence type="ECO:0000256" key="1">
    <source>
        <dbReference type="SAM" id="Phobius"/>
    </source>
</evidence>
<name>A0A131Z7T5_RHIAP</name>
<organism evidence="2">
    <name type="scientific">Rhipicephalus appendiculatus</name>
    <name type="common">Brown ear tick</name>
    <dbReference type="NCBI Taxonomy" id="34631"/>
    <lineage>
        <taxon>Eukaryota</taxon>
        <taxon>Metazoa</taxon>
        <taxon>Ecdysozoa</taxon>
        <taxon>Arthropoda</taxon>
        <taxon>Chelicerata</taxon>
        <taxon>Arachnida</taxon>
        <taxon>Acari</taxon>
        <taxon>Parasitiformes</taxon>
        <taxon>Ixodida</taxon>
        <taxon>Ixodoidea</taxon>
        <taxon>Ixodidae</taxon>
        <taxon>Rhipicephalinae</taxon>
        <taxon>Rhipicephalus</taxon>
        <taxon>Rhipicephalus</taxon>
    </lineage>
</organism>
<proteinExistence type="predicted"/>
<reference evidence="2" key="1">
    <citation type="journal article" date="2016" name="Ticks Tick Borne Dis.">
        <title>De novo assembly and annotation of the salivary gland transcriptome of Rhipicephalus appendiculatus male and female ticks during blood feeding.</title>
        <authorList>
            <person name="de Castro M.H."/>
            <person name="de Klerk D."/>
            <person name="Pienaar R."/>
            <person name="Latif A.A."/>
            <person name="Rees D.J."/>
            <person name="Mans B.J."/>
        </authorList>
    </citation>
    <scope>NUCLEOTIDE SEQUENCE</scope>
    <source>
        <tissue evidence="2">Salivary glands</tissue>
    </source>
</reference>
<feature type="non-terminal residue" evidence="2">
    <location>
        <position position="1"/>
    </location>
</feature>
<dbReference type="AlphaFoldDB" id="A0A131Z7T5"/>
<accession>A0A131Z7T5</accession>
<evidence type="ECO:0000313" key="2">
    <source>
        <dbReference type="EMBL" id="JAP87413.1"/>
    </source>
</evidence>
<protein>
    <submittedName>
        <fullName evidence="2">Uncharacterized protein</fullName>
    </submittedName>
</protein>
<keyword evidence="1" id="KW-0812">Transmembrane</keyword>
<dbReference type="EMBL" id="GEDV01001144">
    <property type="protein sequence ID" value="JAP87413.1"/>
    <property type="molecule type" value="Transcribed_RNA"/>
</dbReference>
<sequence length="82" mass="9642">EPTLQDCRRWRQYKATNPHSACLIFRALLFALVAISLAVAQCCVQTDSRKINAKETSPLLQYVMVWLNTKVRSYHKRFHRLH</sequence>
<keyword evidence="1" id="KW-1133">Transmembrane helix</keyword>